<keyword evidence="3" id="KW-0677">Repeat</keyword>
<name>A0A2T7PLB0_POMCA</name>
<comment type="caution">
    <text evidence="7">The sequence shown here is derived from an EMBL/GenBank/DDBJ whole genome shotgun (WGS) entry which is preliminary data.</text>
</comment>
<dbReference type="PANTHER" id="PTHR23301:SF0">
    <property type="entry name" value="CHITIN-BINDING TYPE-2 DOMAIN-CONTAINING PROTEIN-RELATED"/>
    <property type="match status" value="1"/>
</dbReference>
<keyword evidence="2" id="KW-0732">Signal</keyword>
<dbReference type="Gene3D" id="2.170.140.10">
    <property type="entry name" value="Chitin binding domain"/>
    <property type="match status" value="1"/>
</dbReference>
<dbReference type="AlphaFoldDB" id="A0A2T7PLB0"/>
<dbReference type="GO" id="GO:0008061">
    <property type="term" value="F:chitin binding"/>
    <property type="evidence" value="ECO:0007669"/>
    <property type="project" value="UniProtKB-KW"/>
</dbReference>
<organism evidence="7 8">
    <name type="scientific">Pomacea canaliculata</name>
    <name type="common">Golden apple snail</name>
    <dbReference type="NCBI Taxonomy" id="400727"/>
    <lineage>
        <taxon>Eukaryota</taxon>
        <taxon>Metazoa</taxon>
        <taxon>Spiralia</taxon>
        <taxon>Lophotrochozoa</taxon>
        <taxon>Mollusca</taxon>
        <taxon>Gastropoda</taxon>
        <taxon>Caenogastropoda</taxon>
        <taxon>Architaenioglossa</taxon>
        <taxon>Ampullarioidea</taxon>
        <taxon>Ampullariidae</taxon>
        <taxon>Pomacea</taxon>
    </lineage>
</organism>
<keyword evidence="4" id="KW-1015">Disulfide bond</keyword>
<feature type="domain" description="Chitin-binding type-2" evidence="6">
    <location>
        <begin position="174"/>
        <end position="231"/>
    </location>
</feature>
<dbReference type="PANTHER" id="PTHR23301">
    <property type="entry name" value="CHITIN BINDING PERITROPHIN-A"/>
    <property type="match status" value="1"/>
</dbReference>
<proteinExistence type="predicted"/>
<evidence type="ECO:0000256" key="5">
    <source>
        <dbReference type="ARBA" id="ARBA00023180"/>
    </source>
</evidence>
<dbReference type="GO" id="GO:0005576">
    <property type="term" value="C:extracellular region"/>
    <property type="evidence" value="ECO:0007669"/>
    <property type="project" value="InterPro"/>
</dbReference>
<protein>
    <recommendedName>
        <fullName evidence="6">Chitin-binding type-2 domain-containing protein</fullName>
    </recommendedName>
</protein>
<keyword evidence="1" id="KW-0147">Chitin-binding</keyword>
<dbReference type="EMBL" id="PZQS01000003">
    <property type="protein sequence ID" value="PVD34209.1"/>
    <property type="molecule type" value="Genomic_DNA"/>
</dbReference>
<evidence type="ECO:0000259" key="6">
    <source>
        <dbReference type="PROSITE" id="PS50940"/>
    </source>
</evidence>
<evidence type="ECO:0000256" key="3">
    <source>
        <dbReference type="ARBA" id="ARBA00022737"/>
    </source>
</evidence>
<dbReference type="Proteomes" id="UP000245119">
    <property type="component" value="Linkage Group LG3"/>
</dbReference>
<evidence type="ECO:0000313" key="7">
    <source>
        <dbReference type="EMBL" id="PVD34209.1"/>
    </source>
</evidence>
<evidence type="ECO:0000313" key="8">
    <source>
        <dbReference type="Proteomes" id="UP000245119"/>
    </source>
</evidence>
<reference evidence="7 8" key="1">
    <citation type="submission" date="2018-04" db="EMBL/GenBank/DDBJ databases">
        <title>The genome of golden apple snail Pomacea canaliculata provides insight into stress tolerance and invasive adaptation.</title>
        <authorList>
            <person name="Liu C."/>
            <person name="Liu B."/>
            <person name="Ren Y."/>
            <person name="Zhang Y."/>
            <person name="Wang H."/>
            <person name="Li S."/>
            <person name="Jiang F."/>
            <person name="Yin L."/>
            <person name="Zhang G."/>
            <person name="Qian W."/>
            <person name="Fan W."/>
        </authorList>
    </citation>
    <scope>NUCLEOTIDE SEQUENCE [LARGE SCALE GENOMIC DNA]</scope>
    <source>
        <strain evidence="7">SZHN2017</strain>
        <tissue evidence="7">Muscle</tissue>
    </source>
</reference>
<sequence length="513" mass="55502">MIQINYGGTSSLTAQGLQQVAATTDARNKYVLLISNSGSFSATGTSQAVAAASQLKSRVFVYGVSSNPGNLYETELRQVGGTFYEYVSNYNAALQNALSTFITNYLCEVAKTPCSECSLGRGTYLFEAPNTCEKFYQCLPNKAYILQDCGAGTLFNKVTGRCEMENDYDCDAWGGRCKDNQQETFKAQCCTQYFQCSNKVVTLNNCPSNQVYRDNSLRCTPQTSADQNCNLSPACHPNNNVIITEASCRAALFDVEPSSRCKYRHYRTDDRQLYEVTDCAEGSAWNQALPTCTQATVHVDFNGQPRGISEVPGVDLNVWVDAKGTAGATALTLDGTPGRTSSIAYMPYFNMQTFPGDFALITRFAITQISIGQTYDILVNDYCGECTPSIYIRAQVTSSNTVVASIKVRSQANQEVTIQSSVGINSFLSSQTPLLKVTAVFVRTDSVSITFRVDTSDASGNSLNRGTTSTGQISDIAVVPCGLAIGKGPGTPLVGIVDDFQYIKCGNPQTILS</sequence>
<evidence type="ECO:0000256" key="4">
    <source>
        <dbReference type="ARBA" id="ARBA00023157"/>
    </source>
</evidence>
<dbReference type="SMART" id="SM00494">
    <property type="entry name" value="ChtBD2"/>
    <property type="match status" value="2"/>
</dbReference>
<dbReference type="InterPro" id="IPR036508">
    <property type="entry name" value="Chitin-bd_dom_sf"/>
</dbReference>
<dbReference type="InterPro" id="IPR002557">
    <property type="entry name" value="Chitin-bd_dom"/>
</dbReference>
<gene>
    <name evidence="7" type="ORF">C0Q70_05475</name>
</gene>
<keyword evidence="8" id="KW-1185">Reference proteome</keyword>
<evidence type="ECO:0000256" key="1">
    <source>
        <dbReference type="ARBA" id="ARBA00022669"/>
    </source>
</evidence>
<dbReference type="Pfam" id="PF01607">
    <property type="entry name" value="CBM_14"/>
    <property type="match status" value="2"/>
</dbReference>
<feature type="domain" description="Chitin-binding type-2" evidence="6">
    <location>
        <begin position="114"/>
        <end position="172"/>
    </location>
</feature>
<dbReference type="SUPFAM" id="SSF57625">
    <property type="entry name" value="Invertebrate chitin-binding proteins"/>
    <property type="match status" value="2"/>
</dbReference>
<keyword evidence="5" id="KW-0325">Glycoprotein</keyword>
<evidence type="ECO:0000256" key="2">
    <source>
        <dbReference type="ARBA" id="ARBA00022729"/>
    </source>
</evidence>
<dbReference type="InterPro" id="IPR051940">
    <property type="entry name" value="Chitin_bind-dev_reg"/>
</dbReference>
<accession>A0A2T7PLB0</accession>
<dbReference type="PROSITE" id="PS50940">
    <property type="entry name" value="CHIT_BIND_II"/>
    <property type="match status" value="2"/>
</dbReference>